<dbReference type="InterPro" id="IPR051453">
    <property type="entry name" value="MBL_Glyoxalase_II"/>
</dbReference>
<evidence type="ECO:0000256" key="2">
    <source>
        <dbReference type="ARBA" id="ARBA00022723"/>
    </source>
</evidence>
<evidence type="ECO:0000256" key="1">
    <source>
        <dbReference type="ARBA" id="ARBA00001947"/>
    </source>
</evidence>
<keyword evidence="2" id="KW-0479">Metal-binding</keyword>
<evidence type="ECO:0000256" key="3">
    <source>
        <dbReference type="ARBA" id="ARBA00022801"/>
    </source>
</evidence>
<organism evidence="6 7">
    <name type="scientific">Amycolatopsis samaneae</name>
    <dbReference type="NCBI Taxonomy" id="664691"/>
    <lineage>
        <taxon>Bacteria</taxon>
        <taxon>Bacillati</taxon>
        <taxon>Actinomycetota</taxon>
        <taxon>Actinomycetes</taxon>
        <taxon>Pseudonocardiales</taxon>
        <taxon>Pseudonocardiaceae</taxon>
        <taxon>Amycolatopsis</taxon>
    </lineage>
</organism>
<dbReference type="PANTHER" id="PTHR46233">
    <property type="entry name" value="HYDROXYACYLGLUTATHIONE HYDROLASE GLOC"/>
    <property type="match status" value="1"/>
</dbReference>
<proteinExistence type="predicted"/>
<gene>
    <name evidence="6" type="ORF">ACFSYJ_15240</name>
</gene>
<dbReference type="SUPFAM" id="SSF56281">
    <property type="entry name" value="Metallo-hydrolase/oxidoreductase"/>
    <property type="match status" value="1"/>
</dbReference>
<dbReference type="RefSeq" id="WP_345402638.1">
    <property type="nucleotide sequence ID" value="NZ_BAABHG010000014.1"/>
</dbReference>
<dbReference type="Proteomes" id="UP001597419">
    <property type="component" value="Unassembled WGS sequence"/>
</dbReference>
<dbReference type="SMART" id="SM00849">
    <property type="entry name" value="Lactamase_B"/>
    <property type="match status" value="1"/>
</dbReference>
<evidence type="ECO:0000256" key="4">
    <source>
        <dbReference type="ARBA" id="ARBA00022833"/>
    </source>
</evidence>
<reference evidence="7" key="1">
    <citation type="journal article" date="2019" name="Int. J. Syst. Evol. Microbiol.">
        <title>The Global Catalogue of Microorganisms (GCM) 10K type strain sequencing project: providing services to taxonomists for standard genome sequencing and annotation.</title>
        <authorList>
            <consortium name="The Broad Institute Genomics Platform"/>
            <consortium name="The Broad Institute Genome Sequencing Center for Infectious Disease"/>
            <person name="Wu L."/>
            <person name="Ma J."/>
        </authorList>
    </citation>
    <scope>NUCLEOTIDE SEQUENCE [LARGE SCALE GENOMIC DNA]</scope>
    <source>
        <strain evidence="7">CGMCC 4.7643</strain>
    </source>
</reference>
<name>A0ABW5GEL3_9PSEU</name>
<keyword evidence="3" id="KW-0378">Hydrolase</keyword>
<comment type="cofactor">
    <cofactor evidence="1">
        <name>Zn(2+)</name>
        <dbReference type="ChEBI" id="CHEBI:29105"/>
    </cofactor>
</comment>
<dbReference type="PANTHER" id="PTHR46233:SF3">
    <property type="entry name" value="HYDROXYACYLGLUTATHIONE HYDROLASE GLOC"/>
    <property type="match status" value="1"/>
</dbReference>
<evidence type="ECO:0000313" key="6">
    <source>
        <dbReference type="EMBL" id="MFD2459966.1"/>
    </source>
</evidence>
<dbReference type="InterPro" id="IPR036866">
    <property type="entry name" value="RibonucZ/Hydroxyglut_hydro"/>
</dbReference>
<dbReference type="EMBL" id="JBHUKU010000007">
    <property type="protein sequence ID" value="MFD2459966.1"/>
    <property type="molecule type" value="Genomic_DNA"/>
</dbReference>
<accession>A0ABW5GEL3</accession>
<protein>
    <submittedName>
        <fullName evidence="6">MBL fold metallo-hydrolase</fullName>
    </submittedName>
</protein>
<feature type="domain" description="Metallo-beta-lactamase" evidence="5">
    <location>
        <begin position="12"/>
        <end position="174"/>
    </location>
</feature>
<evidence type="ECO:0000313" key="7">
    <source>
        <dbReference type="Proteomes" id="UP001597419"/>
    </source>
</evidence>
<dbReference type="CDD" id="cd06262">
    <property type="entry name" value="metallo-hydrolase-like_MBL-fold"/>
    <property type="match status" value="1"/>
</dbReference>
<comment type="caution">
    <text evidence="6">The sequence shown here is derived from an EMBL/GenBank/DDBJ whole genome shotgun (WGS) entry which is preliminary data.</text>
</comment>
<sequence>MLVVGFGTGPLQANCYLLAGAAGGDCVLVDPGQEAAGRVADALAEHRLTPVAMLATHGHADHVGSAADLTAAYGIPLRLHPADAEGHDGESVPLTEGTHAFAGLDITVGHAPGHTAGSVVLGLATPEGGRLVLTGDTLFAGSVGRTDGTGAELEKSLRTLLLPLPDETVVLPGHGPATTIGRERAANPFLSATGVA</sequence>
<dbReference type="Gene3D" id="3.60.15.10">
    <property type="entry name" value="Ribonuclease Z/Hydroxyacylglutathione hydrolase-like"/>
    <property type="match status" value="1"/>
</dbReference>
<dbReference type="Pfam" id="PF00753">
    <property type="entry name" value="Lactamase_B"/>
    <property type="match status" value="1"/>
</dbReference>
<keyword evidence="4" id="KW-0862">Zinc</keyword>
<dbReference type="InterPro" id="IPR001279">
    <property type="entry name" value="Metallo-B-lactamas"/>
</dbReference>
<keyword evidence="7" id="KW-1185">Reference proteome</keyword>
<evidence type="ECO:0000259" key="5">
    <source>
        <dbReference type="SMART" id="SM00849"/>
    </source>
</evidence>